<dbReference type="AlphaFoldDB" id="A0A348W9S7"/>
<accession>A0A348W9S7</accession>
<dbReference type="CDD" id="cd01324">
    <property type="entry name" value="cbb3_Oxidase_CcoQ"/>
    <property type="match status" value="1"/>
</dbReference>
<feature type="region of interest" description="Disordered" evidence="1">
    <location>
        <begin position="49"/>
        <end position="75"/>
    </location>
</feature>
<dbReference type="Pfam" id="PF05545">
    <property type="entry name" value="FixQ"/>
    <property type="match status" value="1"/>
</dbReference>
<sequence length="75" mass="8359">MTDVYSLLREFADSWALLVLFLFFVGAFAWVWRPGSRALHDDAARSIFDDPASPEPAPSPTIRRLPPGCATGDHR</sequence>
<evidence type="ECO:0000313" key="3">
    <source>
        <dbReference type="EMBL" id="HAR51289.1"/>
    </source>
</evidence>
<name>A0A348W9S7_9RHOB</name>
<proteinExistence type="predicted"/>
<keyword evidence="2" id="KW-0812">Transmembrane</keyword>
<dbReference type="Proteomes" id="UP000264719">
    <property type="component" value="Unassembled WGS sequence"/>
</dbReference>
<evidence type="ECO:0000313" key="4">
    <source>
        <dbReference type="Proteomes" id="UP000264719"/>
    </source>
</evidence>
<comment type="caution">
    <text evidence="3">The sequence shown here is derived from an EMBL/GenBank/DDBJ whole genome shotgun (WGS) entry which is preliminary data.</text>
</comment>
<gene>
    <name evidence="3" type="ORF">DCS45_05335</name>
</gene>
<dbReference type="RefSeq" id="WP_339855708.1">
    <property type="nucleotide sequence ID" value="NZ_CAXAXR010000024.1"/>
</dbReference>
<dbReference type="InterPro" id="IPR008621">
    <property type="entry name" value="Cbb3-typ_cyt_oxidase_comp"/>
</dbReference>
<keyword evidence="2" id="KW-1133">Transmembrane helix</keyword>
<organism evidence="3 4">
    <name type="scientific">Roseovarius nubinhibens</name>
    <dbReference type="NCBI Taxonomy" id="314263"/>
    <lineage>
        <taxon>Bacteria</taxon>
        <taxon>Pseudomonadati</taxon>
        <taxon>Pseudomonadota</taxon>
        <taxon>Alphaproteobacteria</taxon>
        <taxon>Rhodobacterales</taxon>
        <taxon>Roseobacteraceae</taxon>
        <taxon>Roseovarius</taxon>
    </lineage>
</organism>
<dbReference type="EMBL" id="DMVW01000050">
    <property type="protein sequence ID" value="HAR51289.1"/>
    <property type="molecule type" value="Genomic_DNA"/>
</dbReference>
<evidence type="ECO:0000256" key="1">
    <source>
        <dbReference type="SAM" id="MobiDB-lite"/>
    </source>
</evidence>
<evidence type="ECO:0000256" key="2">
    <source>
        <dbReference type="SAM" id="Phobius"/>
    </source>
</evidence>
<reference evidence="3 4" key="1">
    <citation type="journal article" date="2018" name="Nat. Biotechnol.">
        <title>A standardized bacterial taxonomy based on genome phylogeny substantially revises the tree of life.</title>
        <authorList>
            <person name="Parks D.H."/>
            <person name="Chuvochina M."/>
            <person name="Waite D.W."/>
            <person name="Rinke C."/>
            <person name="Skarshewski A."/>
            <person name="Chaumeil P.A."/>
            <person name="Hugenholtz P."/>
        </authorList>
    </citation>
    <scope>NUCLEOTIDE SEQUENCE [LARGE SCALE GENOMIC DNA]</scope>
    <source>
        <strain evidence="3">UBA9169</strain>
    </source>
</reference>
<keyword evidence="2" id="KW-0472">Membrane</keyword>
<protein>
    <submittedName>
        <fullName evidence="3">CcoQ/FixQ family Cbb3-type cytochrome c oxidase assembly chaperone</fullName>
    </submittedName>
</protein>
<feature type="transmembrane region" description="Helical" evidence="2">
    <location>
        <begin position="15"/>
        <end position="32"/>
    </location>
</feature>